<dbReference type="GO" id="GO:0032259">
    <property type="term" value="P:methylation"/>
    <property type="evidence" value="ECO:0007669"/>
    <property type="project" value="UniProtKB-KW"/>
</dbReference>
<dbReference type="GO" id="GO:0008168">
    <property type="term" value="F:methyltransferase activity"/>
    <property type="evidence" value="ECO:0007669"/>
    <property type="project" value="UniProtKB-KW"/>
</dbReference>
<comment type="pathway">
    <text evidence="2 8">One-carbon metabolism; tetrahydrofolate interconversion.</text>
</comment>
<keyword evidence="5 8" id="KW-0274">FAD</keyword>
<keyword evidence="11" id="KW-1185">Reference proteome</keyword>
<comment type="similarity">
    <text evidence="3 8">Belongs to the methylenetetrahydrofolate reductase family.</text>
</comment>
<evidence type="ECO:0000313" key="10">
    <source>
        <dbReference type="EMBL" id="KXG77247.1"/>
    </source>
</evidence>
<dbReference type="InterPro" id="IPR003171">
    <property type="entry name" value="Mehydrof_redctse-like"/>
</dbReference>
<comment type="cofactor">
    <cofactor evidence="1 8">
        <name>FAD</name>
        <dbReference type="ChEBI" id="CHEBI:57692"/>
    </cofactor>
</comment>
<proteinExistence type="inferred from homology"/>
<evidence type="ECO:0000256" key="3">
    <source>
        <dbReference type="ARBA" id="ARBA00006743"/>
    </source>
</evidence>
<dbReference type="STRING" id="520764.AN618_12760"/>
<organism evidence="10 11">
    <name type="scientific">Fervidicola ferrireducens</name>
    <dbReference type="NCBI Taxonomy" id="520764"/>
    <lineage>
        <taxon>Bacteria</taxon>
        <taxon>Bacillati</taxon>
        <taxon>Bacillota</taxon>
        <taxon>Clostridia</taxon>
        <taxon>Thermosediminibacterales</taxon>
        <taxon>Thermosediminibacteraceae</taxon>
        <taxon>Fervidicola</taxon>
    </lineage>
</organism>
<dbReference type="GO" id="GO:0005829">
    <property type="term" value="C:cytosol"/>
    <property type="evidence" value="ECO:0007669"/>
    <property type="project" value="TreeGrafter"/>
</dbReference>
<dbReference type="GO" id="GO:0071949">
    <property type="term" value="F:FAD binding"/>
    <property type="evidence" value="ECO:0007669"/>
    <property type="project" value="TreeGrafter"/>
</dbReference>
<dbReference type="Proteomes" id="UP000070427">
    <property type="component" value="Unassembled WGS sequence"/>
</dbReference>
<dbReference type="GO" id="GO:0035999">
    <property type="term" value="P:tetrahydrofolate interconversion"/>
    <property type="evidence" value="ECO:0007669"/>
    <property type="project" value="UniProtKB-UniPathway"/>
</dbReference>
<reference evidence="10 11" key="1">
    <citation type="submission" date="2015-12" db="EMBL/GenBank/DDBJ databases">
        <title>Draft genome sequnece of Fervidicola ferrireducens strain Y170.</title>
        <authorList>
            <person name="Patel B.K."/>
        </authorList>
    </citation>
    <scope>NUCLEOTIDE SEQUENCE [LARGE SCALE GENOMIC DNA]</scope>
    <source>
        <strain evidence="10 11">Y170</strain>
    </source>
</reference>
<evidence type="ECO:0000256" key="4">
    <source>
        <dbReference type="ARBA" id="ARBA00022630"/>
    </source>
</evidence>
<name>A0A140L9M2_9FIRM</name>
<dbReference type="PATRIC" id="fig|520764.3.peg.1317"/>
<keyword evidence="4 8" id="KW-0285">Flavoprotein</keyword>
<dbReference type="InParanoid" id="A0A140L9M2"/>
<dbReference type="UniPathway" id="UPA00193"/>
<evidence type="ECO:0000313" key="11">
    <source>
        <dbReference type="Proteomes" id="UP000070427"/>
    </source>
</evidence>
<comment type="caution">
    <text evidence="10">The sequence shown here is derived from an EMBL/GenBank/DDBJ whole genome shotgun (WGS) entry which is preliminary data.</text>
</comment>
<dbReference type="EMBL" id="LOED01000013">
    <property type="protein sequence ID" value="KXG77247.1"/>
    <property type="molecule type" value="Genomic_DNA"/>
</dbReference>
<dbReference type="PANTHER" id="PTHR45754">
    <property type="entry name" value="METHYLENETETRAHYDROFOLATE REDUCTASE"/>
    <property type="match status" value="1"/>
</dbReference>
<dbReference type="PANTHER" id="PTHR45754:SF3">
    <property type="entry name" value="METHYLENETETRAHYDROFOLATE REDUCTASE (NADPH)"/>
    <property type="match status" value="1"/>
</dbReference>
<dbReference type="RefSeq" id="WP_066353309.1">
    <property type="nucleotide sequence ID" value="NZ_LOED01000013.1"/>
</dbReference>
<dbReference type="OrthoDB" id="9803687at2"/>
<evidence type="ECO:0000256" key="6">
    <source>
        <dbReference type="ARBA" id="ARBA00023002"/>
    </source>
</evidence>
<keyword evidence="6 8" id="KW-0560">Oxidoreductase</keyword>
<keyword evidence="10" id="KW-0808">Transferase</keyword>
<dbReference type="Pfam" id="PF02219">
    <property type="entry name" value="MTHFR"/>
    <property type="match status" value="1"/>
</dbReference>
<dbReference type="AlphaFoldDB" id="A0A140L9M2"/>
<evidence type="ECO:0000256" key="5">
    <source>
        <dbReference type="ARBA" id="ARBA00022827"/>
    </source>
</evidence>
<evidence type="ECO:0000256" key="8">
    <source>
        <dbReference type="RuleBase" id="RU003862"/>
    </source>
</evidence>
<sequence>MENRFKESLLDKNVFSVTWELVPGRGAREKSIEEALEAAEAAAKGGKIHALTLTDNPGGNPAMLPDYLAVEVLKKGIEPLVHFTCKDRNRSQIESQLYALDRAGVRNLLVMTGDYPVSGYAGRPRPVFDLDPIHVLDLISQMNRGLEYKGIKGTVKHQPSDFFAGAVVSPFKATEAEQMVQYFKLKKKVKAGAQFIVTQLGYDARKFHEVILFIRQQGWDIPVVGNIYVLPLATARIMNKNKIPGCVVTDKLLAKLEEEAQSPDKGRQARLDRAAKMYAFMKGMGYDGVHIGGHNVKYEDVEYIIEKGEELSKNWMDFIHEFDFPIPGGFYYYEKDEKTGLNRPEPVNRKNRPLDAKVEFVYPLSILTHKLMLEPGAPLWGLMRGIAKRVDGTSLERPYHAFEHLTKVCLYDCHDCGDCALMDLAYVCPMSQCPKNQRNGACGGSYMGWCEVYPNEKKCAYVRAYARLKHYGRENELDGDIIPPPNWDLFQTSSWLNYYLGRDHSAKKLGIERVEKKKKDK</sequence>
<dbReference type="CDD" id="cd00537">
    <property type="entry name" value="MTHFR"/>
    <property type="match status" value="1"/>
</dbReference>
<evidence type="ECO:0000256" key="2">
    <source>
        <dbReference type="ARBA" id="ARBA00004777"/>
    </source>
</evidence>
<feature type="domain" description="Methylene-tetrahydrofolate reductase C-terminal-like" evidence="9">
    <location>
        <begin position="396"/>
        <end position="487"/>
    </location>
</feature>
<dbReference type="InterPro" id="IPR022026">
    <property type="entry name" value="DUF5981"/>
</dbReference>
<protein>
    <recommendedName>
        <fullName evidence="8">Methylenetetrahydrofolate reductase</fullName>
    </recommendedName>
</protein>
<dbReference type="Gene3D" id="3.20.20.220">
    <property type="match status" value="1"/>
</dbReference>
<evidence type="ECO:0000256" key="7">
    <source>
        <dbReference type="ARBA" id="ARBA00048628"/>
    </source>
</evidence>
<dbReference type="InterPro" id="IPR029041">
    <property type="entry name" value="FAD-linked_oxidoreductase-like"/>
</dbReference>
<gene>
    <name evidence="10" type="primary">yitJ_1</name>
    <name evidence="10" type="ORF">AN618_12760</name>
</gene>
<dbReference type="GO" id="GO:0106312">
    <property type="term" value="F:methylenetetrahydrofolate reductase (NADH) activity"/>
    <property type="evidence" value="ECO:0007669"/>
    <property type="project" value="UniProtKB-EC"/>
</dbReference>
<evidence type="ECO:0000259" key="9">
    <source>
        <dbReference type="Pfam" id="PF12225"/>
    </source>
</evidence>
<evidence type="ECO:0000256" key="1">
    <source>
        <dbReference type="ARBA" id="ARBA00001974"/>
    </source>
</evidence>
<dbReference type="SUPFAM" id="SSF51730">
    <property type="entry name" value="FAD-linked oxidoreductase"/>
    <property type="match status" value="1"/>
</dbReference>
<dbReference type="Pfam" id="PF12225">
    <property type="entry name" value="DUF5981"/>
    <property type="match status" value="1"/>
</dbReference>
<keyword evidence="10" id="KW-0489">Methyltransferase</keyword>
<comment type="catalytic activity">
    <reaction evidence="7">
        <text>(6S)-5-methyl-5,6,7,8-tetrahydrofolate + NAD(+) = (6R)-5,10-methylene-5,6,7,8-tetrahydrofolate + NADH + H(+)</text>
        <dbReference type="Rhea" id="RHEA:19821"/>
        <dbReference type="ChEBI" id="CHEBI:15378"/>
        <dbReference type="ChEBI" id="CHEBI:15636"/>
        <dbReference type="ChEBI" id="CHEBI:18608"/>
        <dbReference type="ChEBI" id="CHEBI:57540"/>
        <dbReference type="ChEBI" id="CHEBI:57945"/>
        <dbReference type="EC" id="1.5.1.54"/>
    </reaction>
    <physiologicalReaction direction="right-to-left" evidence="7">
        <dbReference type="Rhea" id="RHEA:19823"/>
    </physiologicalReaction>
</comment>
<dbReference type="GO" id="GO:0009086">
    <property type="term" value="P:methionine biosynthetic process"/>
    <property type="evidence" value="ECO:0007669"/>
    <property type="project" value="TreeGrafter"/>
</dbReference>
<accession>A0A140L9M2</accession>